<keyword evidence="3" id="KW-1185">Reference proteome</keyword>
<dbReference type="AlphaFoldDB" id="A0A1I7NJ35"/>
<sequence length="393" mass="42525">MKIALLFRSYGPYHIARLGALRLRHPVVALEHSAVDPDYDWDAIEQKRDARVVSLSKGEGKSNAGASFMANLANELVRFSADVIAIPGYSEPFALAALRVSHALGIPAVLMSDTHAGSARGNFGREILKRQLLPLYQSALVAGSLHAEYLASLGFPEDKIETGFDVVDNQHFANANIGRGANNTPKRYDLPQSYFFCSARFIAKKNLLGLLEAFALYRREHGEGAWDLVLAGDGPLRDAVTRRAAELSVVSNVYFLGQKSYGDLPGAYARAGAFVLASTVDEWGLVVNEAMAAGLPVLVSKGAGCHRDLVDSGVNGFVFDPMNVGELSRLMGVIATSTRRKEMGDASWRIIANWDLDRFATGLVTAAGIAKRSRSRRRLYISSAVAAALSLRV</sequence>
<dbReference type="PANTHER" id="PTHR45947:SF3">
    <property type="entry name" value="SULFOQUINOVOSYL TRANSFERASE SQD2"/>
    <property type="match status" value="1"/>
</dbReference>
<dbReference type="Gene3D" id="3.40.50.2000">
    <property type="entry name" value="Glycogen Phosphorylase B"/>
    <property type="match status" value="2"/>
</dbReference>
<dbReference type="GO" id="GO:0016757">
    <property type="term" value="F:glycosyltransferase activity"/>
    <property type="evidence" value="ECO:0007669"/>
    <property type="project" value="InterPro"/>
</dbReference>
<evidence type="ECO:0000313" key="2">
    <source>
        <dbReference type="EMBL" id="SFV34586.1"/>
    </source>
</evidence>
<gene>
    <name evidence="2" type="ORF">SAMN04488557_2371</name>
</gene>
<dbReference type="InterPro" id="IPR050194">
    <property type="entry name" value="Glycosyltransferase_grp1"/>
</dbReference>
<name>A0A1I7NJ35_9HYPH</name>
<evidence type="ECO:0000259" key="1">
    <source>
        <dbReference type="Pfam" id="PF00534"/>
    </source>
</evidence>
<dbReference type="InterPro" id="IPR001296">
    <property type="entry name" value="Glyco_trans_1"/>
</dbReference>
<dbReference type="Pfam" id="PF00534">
    <property type="entry name" value="Glycos_transf_1"/>
    <property type="match status" value="1"/>
</dbReference>
<feature type="domain" description="Glycosyl transferase family 1" evidence="1">
    <location>
        <begin position="192"/>
        <end position="331"/>
    </location>
</feature>
<accession>A0A1I7NJ35</accession>
<dbReference type="RefSeq" id="WP_177228076.1">
    <property type="nucleotide sequence ID" value="NZ_FPCH01000002.1"/>
</dbReference>
<dbReference type="Proteomes" id="UP000199423">
    <property type="component" value="Unassembled WGS sequence"/>
</dbReference>
<keyword evidence="2" id="KW-0808">Transferase</keyword>
<reference evidence="3" key="1">
    <citation type="submission" date="2016-10" db="EMBL/GenBank/DDBJ databases">
        <authorList>
            <person name="Varghese N."/>
            <person name="Submissions S."/>
        </authorList>
    </citation>
    <scope>NUCLEOTIDE SEQUENCE [LARGE SCALE GENOMIC DNA]</scope>
    <source>
        <strain evidence="3">DSM 1565</strain>
    </source>
</reference>
<evidence type="ECO:0000313" key="3">
    <source>
        <dbReference type="Proteomes" id="UP000199423"/>
    </source>
</evidence>
<dbReference type="EMBL" id="FPCH01000002">
    <property type="protein sequence ID" value="SFV34586.1"/>
    <property type="molecule type" value="Genomic_DNA"/>
</dbReference>
<dbReference type="CDD" id="cd03801">
    <property type="entry name" value="GT4_PimA-like"/>
    <property type="match status" value="1"/>
</dbReference>
<dbReference type="STRING" id="51670.SAMN04488557_2371"/>
<organism evidence="2 3">
    <name type="scientific">Hyphomicrobium facile</name>
    <dbReference type="NCBI Taxonomy" id="51670"/>
    <lineage>
        <taxon>Bacteria</taxon>
        <taxon>Pseudomonadati</taxon>
        <taxon>Pseudomonadota</taxon>
        <taxon>Alphaproteobacteria</taxon>
        <taxon>Hyphomicrobiales</taxon>
        <taxon>Hyphomicrobiaceae</taxon>
        <taxon>Hyphomicrobium</taxon>
    </lineage>
</organism>
<dbReference type="SUPFAM" id="SSF53756">
    <property type="entry name" value="UDP-Glycosyltransferase/glycogen phosphorylase"/>
    <property type="match status" value="1"/>
</dbReference>
<proteinExistence type="predicted"/>
<protein>
    <submittedName>
        <fullName evidence="2">Glycosyltransferase involved in cell wall bisynthesis</fullName>
    </submittedName>
</protein>
<dbReference type="PANTHER" id="PTHR45947">
    <property type="entry name" value="SULFOQUINOVOSYL TRANSFERASE SQD2"/>
    <property type="match status" value="1"/>
</dbReference>